<organism evidence="2 3">
    <name type="scientific">Palaeococcus pacificus DY20341</name>
    <dbReference type="NCBI Taxonomy" id="1343739"/>
    <lineage>
        <taxon>Archaea</taxon>
        <taxon>Methanobacteriati</taxon>
        <taxon>Methanobacteriota</taxon>
        <taxon>Thermococci</taxon>
        <taxon>Thermococcales</taxon>
        <taxon>Thermococcaceae</taxon>
        <taxon>Palaeococcus</taxon>
    </lineage>
</organism>
<evidence type="ECO:0000259" key="1">
    <source>
        <dbReference type="Pfam" id="PF04069"/>
    </source>
</evidence>
<evidence type="ECO:0000313" key="2">
    <source>
        <dbReference type="EMBL" id="AIF69528.1"/>
    </source>
</evidence>
<sequence>MKKTFVIPLLFFLATMIVLSGCISGGEKETIVIGSKPFNEQYILAHMIALLLEEEGYDVDVKEGLGGTLVNYEALKKGQIHMYVEYTGTAYNVILKLPPLEKWDPNIVYEKSKEELLKRDGVLVAVKLGFRDDYAIAVKKSFADEKGISKISELEEYASKMTLGTDPEFASRPDGLPQIKKVYGFTFEDVKQMEPTLMYEAIKNDQVDAITAYTTDARVDLFNLKILEDDKGALPPYDAIIIVTKEFADKHPEVMEVLKKLENKIDTDTMRKLNYKYDVEKKDAREIAREFLIEQGLIKG</sequence>
<dbReference type="EMBL" id="CP006019">
    <property type="protein sequence ID" value="AIF69528.1"/>
    <property type="molecule type" value="Genomic_DNA"/>
</dbReference>
<evidence type="ECO:0000313" key="3">
    <source>
        <dbReference type="Proteomes" id="UP000027981"/>
    </source>
</evidence>
<name>A0A075LY64_9EURY</name>
<reference evidence="2 3" key="2">
    <citation type="journal article" date="2015" name="Genome Announc.">
        <title>Complete Genome Sequence of Hyperthermophilic Piezophilic Archaeon Palaeococcus pacificus DY20341T, Isolated from Deep-Sea Hydrothermal Sediments.</title>
        <authorList>
            <person name="Zeng X."/>
            <person name="Jebbar M."/>
            <person name="Shao Z."/>
        </authorList>
    </citation>
    <scope>NUCLEOTIDE SEQUENCE [LARGE SCALE GENOMIC DNA]</scope>
    <source>
        <strain evidence="2 3">DY20341</strain>
    </source>
</reference>
<dbReference type="CDD" id="cd13607">
    <property type="entry name" value="PBP2_AfProX_like"/>
    <property type="match status" value="1"/>
</dbReference>
<keyword evidence="3" id="KW-1185">Reference proteome</keyword>
<dbReference type="GO" id="GO:0022857">
    <property type="term" value="F:transmembrane transporter activity"/>
    <property type="evidence" value="ECO:0007669"/>
    <property type="project" value="InterPro"/>
</dbReference>
<dbReference type="SUPFAM" id="SSF53850">
    <property type="entry name" value="Periplasmic binding protein-like II"/>
    <property type="match status" value="1"/>
</dbReference>
<dbReference type="InterPro" id="IPR007210">
    <property type="entry name" value="ABC_Gly_betaine_transp_sub-bd"/>
</dbReference>
<dbReference type="Gene3D" id="3.40.190.120">
    <property type="entry name" value="Osmoprotection protein (prox), domain 2"/>
    <property type="match status" value="1"/>
</dbReference>
<reference evidence="3" key="1">
    <citation type="submission" date="2013-06" db="EMBL/GenBank/DDBJ databases">
        <title>Complete Genome Sequence of Hyperthermophilic Palaeococcus pacificus DY20341T, Isolated from a Deep-Sea Hydrothermal Sediments.</title>
        <authorList>
            <person name="Zeng X."/>
            <person name="Shao Z."/>
        </authorList>
    </citation>
    <scope>NUCLEOTIDE SEQUENCE [LARGE SCALE GENOMIC DNA]</scope>
    <source>
        <strain evidence="3">DY20341</strain>
    </source>
</reference>
<dbReference type="InterPro" id="IPR041894">
    <property type="entry name" value="PBP2_ProX-like"/>
</dbReference>
<dbReference type="STRING" id="1343739.PAP_05640"/>
<accession>A0A075LY64</accession>
<gene>
    <name evidence="2" type="ORF">PAP_05640</name>
</gene>
<dbReference type="HOGENOM" id="CLU_038355_1_0_2"/>
<dbReference type="PROSITE" id="PS51257">
    <property type="entry name" value="PROKAR_LIPOPROTEIN"/>
    <property type="match status" value="1"/>
</dbReference>
<feature type="domain" description="ABC-type glycine betaine transport system substrate-binding" evidence="1">
    <location>
        <begin position="30"/>
        <end position="293"/>
    </location>
</feature>
<proteinExistence type="predicted"/>
<dbReference type="Gene3D" id="3.40.190.10">
    <property type="entry name" value="Periplasmic binding protein-like II"/>
    <property type="match status" value="1"/>
</dbReference>
<dbReference type="Pfam" id="PF04069">
    <property type="entry name" value="OpuAC"/>
    <property type="match status" value="1"/>
</dbReference>
<dbReference type="Proteomes" id="UP000027981">
    <property type="component" value="Chromosome"/>
</dbReference>
<protein>
    <submittedName>
        <fullName evidence="2">Osmoprotection protein (ProX)</fullName>
    </submittedName>
</protein>
<dbReference type="GO" id="GO:0043190">
    <property type="term" value="C:ATP-binding cassette (ABC) transporter complex"/>
    <property type="evidence" value="ECO:0007669"/>
    <property type="project" value="InterPro"/>
</dbReference>
<dbReference type="eggNOG" id="arCOG02311">
    <property type="taxonomic scope" value="Archaea"/>
</dbReference>
<dbReference type="AlphaFoldDB" id="A0A075LY64"/>
<dbReference type="KEGG" id="ppac:PAP_05640"/>